<evidence type="ECO:0000256" key="1">
    <source>
        <dbReference type="ARBA" id="ARBA00022801"/>
    </source>
</evidence>
<dbReference type="GO" id="GO:0016787">
    <property type="term" value="F:hydrolase activity"/>
    <property type="evidence" value="ECO:0007669"/>
    <property type="project" value="UniProtKB-KW"/>
</dbReference>
<dbReference type="Proteomes" id="UP000185746">
    <property type="component" value="Chromosome"/>
</dbReference>
<keyword evidence="2" id="KW-1133">Transmembrane helix</keyword>
<dbReference type="InterPro" id="IPR050266">
    <property type="entry name" value="AB_hydrolase_sf"/>
</dbReference>
<dbReference type="Gene3D" id="3.40.50.1820">
    <property type="entry name" value="alpha/beta hydrolase"/>
    <property type="match status" value="1"/>
</dbReference>
<dbReference type="AlphaFoldDB" id="A0A1D8JJ74"/>
<keyword evidence="5" id="KW-1185">Reference proteome</keyword>
<dbReference type="PANTHER" id="PTHR43798:SF31">
    <property type="entry name" value="AB HYDROLASE SUPERFAMILY PROTEIN YCLE"/>
    <property type="match status" value="1"/>
</dbReference>
<proteinExistence type="predicted"/>
<reference evidence="4 5" key="1">
    <citation type="submission" date="2016-09" db="EMBL/GenBank/DDBJ databases">
        <title>Complete genome sequence of the Lysinibacillus sphaericus LMG 22257, a specie of Bacillus with ureolytic activity that can effectively biodeposit calcium carbonate.</title>
        <authorList>
            <person name="Yan W."/>
        </authorList>
    </citation>
    <scope>NUCLEOTIDE SEQUENCE [LARGE SCALE GENOMIC DNA]</scope>
    <source>
        <strain evidence="4 5">LMG 22257</strain>
    </source>
</reference>
<organism evidence="4 5">
    <name type="scientific">Sporosarcina ureilytica</name>
    <dbReference type="NCBI Taxonomy" id="298596"/>
    <lineage>
        <taxon>Bacteria</taxon>
        <taxon>Bacillati</taxon>
        <taxon>Bacillota</taxon>
        <taxon>Bacilli</taxon>
        <taxon>Bacillales</taxon>
        <taxon>Caryophanaceae</taxon>
        <taxon>Sporosarcina</taxon>
    </lineage>
</organism>
<dbReference type="PRINTS" id="PR00111">
    <property type="entry name" value="ABHYDROLASE"/>
</dbReference>
<protein>
    <recommendedName>
        <fullName evidence="3">AB hydrolase-1 domain-containing protein</fullName>
    </recommendedName>
</protein>
<dbReference type="InterPro" id="IPR000073">
    <property type="entry name" value="AB_hydrolase_1"/>
</dbReference>
<dbReference type="EMBL" id="CP017560">
    <property type="protein sequence ID" value="AOV08752.1"/>
    <property type="molecule type" value="Genomic_DNA"/>
</dbReference>
<keyword evidence="1" id="KW-0378">Hydrolase</keyword>
<dbReference type="KEGG" id="surl:BI350_15175"/>
<evidence type="ECO:0000313" key="4">
    <source>
        <dbReference type="EMBL" id="AOV08752.1"/>
    </source>
</evidence>
<dbReference type="Pfam" id="PF00561">
    <property type="entry name" value="Abhydrolase_1"/>
    <property type="match status" value="1"/>
</dbReference>
<feature type="domain" description="AB hydrolase-1" evidence="3">
    <location>
        <begin position="25"/>
        <end position="117"/>
    </location>
</feature>
<dbReference type="InterPro" id="IPR029058">
    <property type="entry name" value="AB_hydrolase_fold"/>
</dbReference>
<dbReference type="RefSeq" id="WP_075528914.1">
    <property type="nucleotide sequence ID" value="NZ_CP017560.1"/>
</dbReference>
<dbReference type="SUPFAM" id="SSF53474">
    <property type="entry name" value="alpha/beta-Hydrolases"/>
    <property type="match status" value="1"/>
</dbReference>
<keyword evidence="2" id="KW-0472">Membrane</keyword>
<evidence type="ECO:0000259" key="3">
    <source>
        <dbReference type="Pfam" id="PF00561"/>
    </source>
</evidence>
<feature type="transmembrane region" description="Helical" evidence="2">
    <location>
        <begin position="91"/>
        <end position="109"/>
    </location>
</feature>
<dbReference type="GO" id="GO:0016020">
    <property type="term" value="C:membrane"/>
    <property type="evidence" value="ECO:0007669"/>
    <property type="project" value="TreeGrafter"/>
</dbReference>
<evidence type="ECO:0000256" key="2">
    <source>
        <dbReference type="SAM" id="Phobius"/>
    </source>
</evidence>
<dbReference type="PANTHER" id="PTHR43798">
    <property type="entry name" value="MONOACYLGLYCEROL LIPASE"/>
    <property type="match status" value="1"/>
</dbReference>
<gene>
    <name evidence="4" type="ORF">BI350_15175</name>
</gene>
<evidence type="ECO:0000313" key="5">
    <source>
        <dbReference type="Proteomes" id="UP000185746"/>
    </source>
</evidence>
<accession>A0A1D8JJ74</accession>
<sequence>MRCHSLVQQGWLDGLFYEVRGQGETILLLHGIGGSHTMFKPQVTSLSKHYKTVTVDLNGNGNSESVKTKSYLTTHIKCILALMDHLKIKRAILVGLSYGGIITQLFAIIHPDKVKKMKMILIDTYSRIQPKNLYEL</sequence>
<keyword evidence="2" id="KW-0812">Transmembrane</keyword>
<name>A0A1D8JJ74_9BACL</name>